<dbReference type="InterPro" id="IPR036910">
    <property type="entry name" value="HMG_box_dom_sf"/>
</dbReference>
<dbReference type="SUPFAM" id="SSF47095">
    <property type="entry name" value="HMG-box"/>
    <property type="match status" value="1"/>
</dbReference>
<protein>
    <submittedName>
        <fullName evidence="3">7677_t:CDS:1</fullName>
    </submittedName>
</protein>
<dbReference type="Pfam" id="PF09011">
    <property type="entry name" value="HMG_box_2"/>
    <property type="match status" value="1"/>
</dbReference>
<gene>
    <name evidence="3" type="ORF">AMORRO_LOCUS4667</name>
</gene>
<accession>A0A9N9FFY8</accession>
<evidence type="ECO:0000313" key="3">
    <source>
        <dbReference type="EMBL" id="CAG8530900.1"/>
    </source>
</evidence>
<dbReference type="GO" id="GO:0003677">
    <property type="term" value="F:DNA binding"/>
    <property type="evidence" value="ECO:0007669"/>
    <property type="project" value="UniProtKB-UniRule"/>
</dbReference>
<evidence type="ECO:0000259" key="2">
    <source>
        <dbReference type="PROSITE" id="PS50118"/>
    </source>
</evidence>
<dbReference type="Gene3D" id="1.10.30.10">
    <property type="entry name" value="High mobility group box domain"/>
    <property type="match status" value="1"/>
</dbReference>
<dbReference type="Proteomes" id="UP000789342">
    <property type="component" value="Unassembled WGS sequence"/>
</dbReference>
<evidence type="ECO:0000256" key="1">
    <source>
        <dbReference type="PROSITE-ProRule" id="PRU00267"/>
    </source>
</evidence>
<proteinExistence type="predicted"/>
<feature type="domain" description="HMG box" evidence="2">
    <location>
        <begin position="1"/>
        <end position="60"/>
    </location>
</feature>
<dbReference type="GO" id="GO:0005634">
    <property type="term" value="C:nucleus"/>
    <property type="evidence" value="ECO:0007669"/>
    <property type="project" value="UniProtKB-UniRule"/>
</dbReference>
<keyword evidence="1" id="KW-0539">Nucleus</keyword>
<keyword evidence="1" id="KW-0238">DNA-binding</keyword>
<keyword evidence="4" id="KW-1185">Reference proteome</keyword>
<dbReference type="OrthoDB" id="6247875at2759"/>
<reference evidence="3" key="1">
    <citation type="submission" date="2021-06" db="EMBL/GenBank/DDBJ databases">
        <authorList>
            <person name="Kallberg Y."/>
            <person name="Tangrot J."/>
            <person name="Rosling A."/>
        </authorList>
    </citation>
    <scope>NUCLEOTIDE SEQUENCE</scope>
    <source>
        <strain evidence="3">CL551</strain>
    </source>
</reference>
<sequence length="102" mass="12764">MNAFFEFSQSYRQNEKSLNRIIQEEIGLKWRSMNVRDREPYVNSSIRKKEQFKRENPNFKEKRIRSVRRRKFKFVNNSPETMQQEQFFKKYMNKSPEKMQEK</sequence>
<name>A0A9N9FFY8_9GLOM</name>
<dbReference type="InterPro" id="IPR009071">
    <property type="entry name" value="HMG_box_dom"/>
</dbReference>
<evidence type="ECO:0000313" key="4">
    <source>
        <dbReference type="Proteomes" id="UP000789342"/>
    </source>
</evidence>
<dbReference type="EMBL" id="CAJVPV010002600">
    <property type="protein sequence ID" value="CAG8530900.1"/>
    <property type="molecule type" value="Genomic_DNA"/>
</dbReference>
<dbReference type="PROSITE" id="PS50118">
    <property type="entry name" value="HMG_BOX_2"/>
    <property type="match status" value="1"/>
</dbReference>
<dbReference type="AlphaFoldDB" id="A0A9N9FFY8"/>
<feature type="DNA-binding region" description="HMG box" evidence="1">
    <location>
        <begin position="1"/>
        <end position="60"/>
    </location>
</feature>
<comment type="caution">
    <text evidence="3">The sequence shown here is derived from an EMBL/GenBank/DDBJ whole genome shotgun (WGS) entry which is preliminary data.</text>
</comment>
<organism evidence="3 4">
    <name type="scientific">Acaulospora morrowiae</name>
    <dbReference type="NCBI Taxonomy" id="94023"/>
    <lineage>
        <taxon>Eukaryota</taxon>
        <taxon>Fungi</taxon>
        <taxon>Fungi incertae sedis</taxon>
        <taxon>Mucoromycota</taxon>
        <taxon>Glomeromycotina</taxon>
        <taxon>Glomeromycetes</taxon>
        <taxon>Diversisporales</taxon>
        <taxon>Acaulosporaceae</taxon>
        <taxon>Acaulospora</taxon>
    </lineage>
</organism>